<dbReference type="Gene3D" id="3.40.50.300">
    <property type="entry name" value="P-loop containing nucleotide triphosphate hydrolases"/>
    <property type="match status" value="1"/>
</dbReference>
<name>A0A1C5K2M7_9ACTN</name>
<evidence type="ECO:0000256" key="5">
    <source>
        <dbReference type="ARBA" id="ARBA00022989"/>
    </source>
</evidence>
<dbReference type="EMBL" id="LT607753">
    <property type="protein sequence ID" value="SCG77017.1"/>
    <property type="molecule type" value="Genomic_DNA"/>
</dbReference>
<dbReference type="SUPFAM" id="SSF90123">
    <property type="entry name" value="ABC transporter transmembrane region"/>
    <property type="match status" value="1"/>
</dbReference>
<sequence>MRGSSSNNLWAAVRQLLGAAWREHRGKTVVAVTLMLAGAVAAPLTGLALKWLINAVVEGRTGAAVGAAVTLAGLAVAVLTFGHFAHVAHFELSDLITLRYDEELIALTNGSAGLELHERPEHADRITVLEQEVQQARASLQALLNTGSLILAAVVTGILLAMLNPVLILLPLASIPPLLAGRRAERAIDRATTATAEATRLALNLFRLTTTAAPAKELRLFRLQWEVRSRHGELWTDVTGRLWQAQVRATAVRAAGQLLFAAGYVAAVLLVVRQAIEGDRTVGDVVLVTVLAAQVNQQVVQAVALLQDLQRMAGTHRRLRELRAAADATAGDVPDTAVPDRLRLGLDLRGVSFAYDGGTPVLCDVDLHLPAGATVAIVGESGAGKSTLVKLLCGFYRPSAGEVAVDGVDLARMSLTDWRRRIAAGFQDFVRYELVAREAVGVGDLDRVSSTDAVQAALERAGSSDIVPALRDGLDTQLGKSYADGVELSGGQWQKLALGRALMREQPLLLVLDEPTSALDAEAEYALFERYTAQAARVAAKTGGITLIVSHRFSTVRMADMIVVVSDGRVVEAGDHATLMRSRGLYAELYGMQARAYR</sequence>
<evidence type="ECO:0000259" key="9">
    <source>
        <dbReference type="PROSITE" id="PS50929"/>
    </source>
</evidence>
<keyword evidence="3" id="KW-0547">Nucleotide-binding</keyword>
<keyword evidence="5 7" id="KW-1133">Transmembrane helix</keyword>
<dbReference type="InterPro" id="IPR036640">
    <property type="entry name" value="ABC1_TM_sf"/>
</dbReference>
<dbReference type="Pfam" id="PF00005">
    <property type="entry name" value="ABC_tran"/>
    <property type="match status" value="1"/>
</dbReference>
<feature type="domain" description="ABC transporter" evidence="8">
    <location>
        <begin position="346"/>
        <end position="592"/>
    </location>
</feature>
<keyword evidence="11" id="KW-1185">Reference proteome</keyword>
<evidence type="ECO:0000313" key="10">
    <source>
        <dbReference type="EMBL" id="SCG77017.1"/>
    </source>
</evidence>
<dbReference type="RefSeq" id="WP_088979755.1">
    <property type="nucleotide sequence ID" value="NZ_LT607753.1"/>
</dbReference>
<evidence type="ECO:0000313" key="11">
    <source>
        <dbReference type="Proteomes" id="UP000198215"/>
    </source>
</evidence>
<evidence type="ECO:0000256" key="4">
    <source>
        <dbReference type="ARBA" id="ARBA00022840"/>
    </source>
</evidence>
<dbReference type="InterPro" id="IPR039421">
    <property type="entry name" value="Type_1_exporter"/>
</dbReference>
<dbReference type="Gene3D" id="1.20.1560.10">
    <property type="entry name" value="ABC transporter type 1, transmembrane domain"/>
    <property type="match status" value="1"/>
</dbReference>
<dbReference type="InterPro" id="IPR017871">
    <property type="entry name" value="ABC_transporter-like_CS"/>
</dbReference>
<feature type="transmembrane region" description="Helical" evidence="7">
    <location>
        <begin position="29"/>
        <end position="53"/>
    </location>
</feature>
<dbReference type="PANTHER" id="PTHR43394:SF1">
    <property type="entry name" value="ATP-BINDING CASSETTE SUB-FAMILY B MEMBER 10, MITOCHONDRIAL"/>
    <property type="match status" value="1"/>
</dbReference>
<protein>
    <submittedName>
        <fullName evidence="10">ATP-binding cassette, subfamily B</fullName>
    </submittedName>
</protein>
<dbReference type="InterPro" id="IPR027417">
    <property type="entry name" value="P-loop_NTPase"/>
</dbReference>
<dbReference type="PROSITE" id="PS50893">
    <property type="entry name" value="ABC_TRANSPORTER_2"/>
    <property type="match status" value="1"/>
</dbReference>
<dbReference type="PANTHER" id="PTHR43394">
    <property type="entry name" value="ATP-DEPENDENT PERMEASE MDL1, MITOCHONDRIAL"/>
    <property type="match status" value="1"/>
</dbReference>
<dbReference type="GO" id="GO:0015421">
    <property type="term" value="F:ABC-type oligopeptide transporter activity"/>
    <property type="evidence" value="ECO:0007669"/>
    <property type="project" value="TreeGrafter"/>
</dbReference>
<evidence type="ECO:0000256" key="7">
    <source>
        <dbReference type="SAM" id="Phobius"/>
    </source>
</evidence>
<dbReference type="PROSITE" id="PS00211">
    <property type="entry name" value="ABC_TRANSPORTER_1"/>
    <property type="match status" value="1"/>
</dbReference>
<dbReference type="Proteomes" id="UP000198215">
    <property type="component" value="Chromosome I"/>
</dbReference>
<reference evidence="11" key="1">
    <citation type="submission" date="2016-06" db="EMBL/GenBank/DDBJ databases">
        <authorList>
            <person name="Varghese N."/>
            <person name="Submissions Spin"/>
        </authorList>
    </citation>
    <scope>NUCLEOTIDE SEQUENCE [LARGE SCALE GENOMIC DNA]</scope>
    <source>
        <strain evidence="11">DSM 45161</strain>
    </source>
</reference>
<keyword evidence="4 10" id="KW-0067">ATP-binding</keyword>
<dbReference type="GO" id="GO:0005886">
    <property type="term" value="C:plasma membrane"/>
    <property type="evidence" value="ECO:0007669"/>
    <property type="project" value="UniProtKB-SubCell"/>
</dbReference>
<dbReference type="OrthoDB" id="9806127at2"/>
<gene>
    <name evidence="10" type="ORF">GA0070614_6060</name>
</gene>
<dbReference type="GO" id="GO:0016887">
    <property type="term" value="F:ATP hydrolysis activity"/>
    <property type="evidence" value="ECO:0007669"/>
    <property type="project" value="InterPro"/>
</dbReference>
<evidence type="ECO:0000256" key="3">
    <source>
        <dbReference type="ARBA" id="ARBA00022741"/>
    </source>
</evidence>
<feature type="domain" description="ABC transmembrane type-1" evidence="9">
    <location>
        <begin position="29"/>
        <end position="311"/>
    </location>
</feature>
<evidence type="ECO:0000259" key="8">
    <source>
        <dbReference type="PROSITE" id="PS50893"/>
    </source>
</evidence>
<feature type="transmembrane region" description="Helical" evidence="7">
    <location>
        <begin position="65"/>
        <end position="85"/>
    </location>
</feature>
<dbReference type="InterPro" id="IPR003439">
    <property type="entry name" value="ABC_transporter-like_ATP-bd"/>
</dbReference>
<proteinExistence type="predicted"/>
<feature type="transmembrane region" description="Helical" evidence="7">
    <location>
        <begin position="149"/>
        <end position="173"/>
    </location>
</feature>
<comment type="subcellular location">
    <subcellularLocation>
        <location evidence="1">Cell membrane</location>
        <topology evidence="1">Multi-pass membrane protein</topology>
    </subcellularLocation>
</comment>
<dbReference type="SUPFAM" id="SSF52540">
    <property type="entry name" value="P-loop containing nucleoside triphosphate hydrolases"/>
    <property type="match status" value="1"/>
</dbReference>
<dbReference type="InterPro" id="IPR011527">
    <property type="entry name" value="ABC1_TM_dom"/>
</dbReference>
<dbReference type="AlphaFoldDB" id="A0A1C5K2M7"/>
<keyword evidence="2 7" id="KW-0812">Transmembrane</keyword>
<evidence type="ECO:0000256" key="6">
    <source>
        <dbReference type="ARBA" id="ARBA00023136"/>
    </source>
</evidence>
<accession>A0A1C5K2M7</accession>
<dbReference type="SMART" id="SM00382">
    <property type="entry name" value="AAA"/>
    <property type="match status" value="1"/>
</dbReference>
<evidence type="ECO:0000256" key="2">
    <source>
        <dbReference type="ARBA" id="ARBA00022692"/>
    </source>
</evidence>
<dbReference type="GO" id="GO:0005524">
    <property type="term" value="F:ATP binding"/>
    <property type="evidence" value="ECO:0007669"/>
    <property type="project" value="UniProtKB-KW"/>
</dbReference>
<dbReference type="PROSITE" id="PS50929">
    <property type="entry name" value="ABC_TM1F"/>
    <property type="match status" value="1"/>
</dbReference>
<keyword evidence="6 7" id="KW-0472">Membrane</keyword>
<dbReference type="InterPro" id="IPR003593">
    <property type="entry name" value="AAA+_ATPase"/>
</dbReference>
<organism evidence="10 11">
    <name type="scientific">Micromonospora coxensis</name>
    <dbReference type="NCBI Taxonomy" id="356852"/>
    <lineage>
        <taxon>Bacteria</taxon>
        <taxon>Bacillati</taxon>
        <taxon>Actinomycetota</taxon>
        <taxon>Actinomycetes</taxon>
        <taxon>Micromonosporales</taxon>
        <taxon>Micromonosporaceae</taxon>
        <taxon>Micromonospora</taxon>
    </lineage>
</organism>
<evidence type="ECO:0000256" key="1">
    <source>
        <dbReference type="ARBA" id="ARBA00004651"/>
    </source>
</evidence>